<dbReference type="SMART" id="SM00034">
    <property type="entry name" value="CLECT"/>
    <property type="match status" value="1"/>
</dbReference>
<dbReference type="PANTHER" id="PTHR22803">
    <property type="entry name" value="MANNOSE, PHOSPHOLIPASE, LECTIN RECEPTOR RELATED"/>
    <property type="match status" value="1"/>
</dbReference>
<sequence length="117" mass="13892">RDSLNSLNCDLIELKSNGSRPGCCPRAWERFGQSCYWFSSEQKTWEDANLYCKAQDAHLVIINTREEQSFIQRHTVPLYTWIGLTDKSGQWRWVDGTLYTMDSREWREGQPDEFRNH</sequence>
<accession>A0A8T1RW29</accession>
<dbReference type="Gene3D" id="3.10.100.10">
    <property type="entry name" value="Mannose-Binding Protein A, subunit A"/>
    <property type="match status" value="1"/>
</dbReference>
<keyword evidence="2" id="KW-0675">Receptor</keyword>
<evidence type="ECO:0000313" key="3">
    <source>
        <dbReference type="Proteomes" id="UP000765507"/>
    </source>
</evidence>
<reference evidence="2 3" key="1">
    <citation type="journal article" date="2020" name="G3 (Bethesda)">
        <title>Draft Genome of the Common Snapping Turtle, Chelydra serpentina, a Model for Phenotypic Plasticity in Reptiles.</title>
        <authorList>
            <person name="Das D."/>
            <person name="Singh S.K."/>
            <person name="Bierstedt J."/>
            <person name="Erickson A."/>
            <person name="Galli G.L.J."/>
            <person name="Crossley D.A. 2nd"/>
            <person name="Rhen T."/>
        </authorList>
    </citation>
    <scope>NUCLEOTIDE SEQUENCE [LARGE SCALE GENOMIC DNA]</scope>
    <source>
        <strain evidence="2">KW</strain>
    </source>
</reference>
<dbReference type="AlphaFoldDB" id="A0A8T1RW29"/>
<proteinExistence type="predicted"/>
<feature type="domain" description="C-type lectin" evidence="1">
    <location>
        <begin position="31"/>
        <end position="117"/>
    </location>
</feature>
<keyword evidence="3" id="KW-1185">Reference proteome</keyword>
<dbReference type="SUPFAM" id="SSF56436">
    <property type="entry name" value="C-type lectin-like"/>
    <property type="match status" value="1"/>
</dbReference>
<organism evidence="2 3">
    <name type="scientific">Chelydra serpentina</name>
    <name type="common">Snapping turtle</name>
    <name type="synonym">Testudo serpentina</name>
    <dbReference type="NCBI Taxonomy" id="8475"/>
    <lineage>
        <taxon>Eukaryota</taxon>
        <taxon>Metazoa</taxon>
        <taxon>Chordata</taxon>
        <taxon>Craniata</taxon>
        <taxon>Vertebrata</taxon>
        <taxon>Euteleostomi</taxon>
        <taxon>Archelosauria</taxon>
        <taxon>Testudinata</taxon>
        <taxon>Testudines</taxon>
        <taxon>Cryptodira</taxon>
        <taxon>Durocryptodira</taxon>
        <taxon>Americhelydia</taxon>
        <taxon>Chelydroidea</taxon>
        <taxon>Chelydridae</taxon>
        <taxon>Chelydra</taxon>
    </lineage>
</organism>
<dbReference type="InterPro" id="IPR001304">
    <property type="entry name" value="C-type_lectin-like"/>
</dbReference>
<evidence type="ECO:0000259" key="1">
    <source>
        <dbReference type="PROSITE" id="PS50041"/>
    </source>
</evidence>
<evidence type="ECO:0000313" key="2">
    <source>
        <dbReference type="EMBL" id="KAG6920801.1"/>
    </source>
</evidence>
<name>A0A8T1RW29_CHESE</name>
<comment type="caution">
    <text evidence="2">The sequence shown here is derived from an EMBL/GenBank/DDBJ whole genome shotgun (WGS) entry which is preliminary data.</text>
</comment>
<dbReference type="OrthoDB" id="9424519at2759"/>
<gene>
    <name evidence="2" type="ORF">G0U57_013637</name>
</gene>
<dbReference type="EMBL" id="JAHGAV010003864">
    <property type="protein sequence ID" value="KAG6920801.1"/>
    <property type="molecule type" value="Genomic_DNA"/>
</dbReference>
<feature type="non-terminal residue" evidence="2">
    <location>
        <position position="1"/>
    </location>
</feature>
<dbReference type="InterPro" id="IPR050111">
    <property type="entry name" value="C-type_lectin/snaclec_domain"/>
</dbReference>
<dbReference type="InterPro" id="IPR016187">
    <property type="entry name" value="CTDL_fold"/>
</dbReference>
<protein>
    <submittedName>
        <fullName evidence="2">Asialoglycoprotein receptor 1-like</fullName>
    </submittedName>
</protein>
<feature type="non-terminal residue" evidence="2">
    <location>
        <position position="117"/>
    </location>
</feature>
<dbReference type="PROSITE" id="PS50041">
    <property type="entry name" value="C_TYPE_LECTIN_2"/>
    <property type="match status" value="1"/>
</dbReference>
<dbReference type="InterPro" id="IPR016186">
    <property type="entry name" value="C-type_lectin-like/link_sf"/>
</dbReference>
<dbReference type="Proteomes" id="UP000765507">
    <property type="component" value="Unassembled WGS sequence"/>
</dbReference>
<dbReference type="Pfam" id="PF00059">
    <property type="entry name" value="Lectin_C"/>
    <property type="match status" value="1"/>
</dbReference>